<gene>
    <name evidence="2" type="ORF">HPB52_007319</name>
</gene>
<dbReference type="Proteomes" id="UP000821837">
    <property type="component" value="Chromosome 3"/>
</dbReference>
<evidence type="ECO:0000313" key="3">
    <source>
        <dbReference type="Proteomes" id="UP000821837"/>
    </source>
</evidence>
<feature type="region of interest" description="Disordered" evidence="1">
    <location>
        <begin position="1"/>
        <end position="54"/>
    </location>
</feature>
<feature type="compositionally biased region" description="Polar residues" evidence="1">
    <location>
        <begin position="1"/>
        <end position="19"/>
    </location>
</feature>
<evidence type="ECO:0000256" key="1">
    <source>
        <dbReference type="SAM" id="MobiDB-lite"/>
    </source>
</evidence>
<keyword evidence="3" id="KW-1185">Reference proteome</keyword>
<protein>
    <submittedName>
        <fullName evidence="2">Uncharacterized protein</fullName>
    </submittedName>
</protein>
<feature type="region of interest" description="Disordered" evidence="1">
    <location>
        <begin position="61"/>
        <end position="80"/>
    </location>
</feature>
<comment type="caution">
    <text evidence="2">The sequence shown here is derived from an EMBL/GenBank/DDBJ whole genome shotgun (WGS) entry which is preliminary data.</text>
</comment>
<dbReference type="AlphaFoldDB" id="A0A9D4SYF9"/>
<name>A0A9D4SYF9_RHISA</name>
<proteinExistence type="predicted"/>
<sequence length="80" mass="8311">MQQQCAANSSKTQGATPKDSSLHDASASQSEVVPADNGDLMDVQSSGGPVKRGAPVNVLQQDVIASEQPAKKSYQRSLPS</sequence>
<accession>A0A9D4SYF9</accession>
<organism evidence="2 3">
    <name type="scientific">Rhipicephalus sanguineus</name>
    <name type="common">Brown dog tick</name>
    <name type="synonym">Ixodes sanguineus</name>
    <dbReference type="NCBI Taxonomy" id="34632"/>
    <lineage>
        <taxon>Eukaryota</taxon>
        <taxon>Metazoa</taxon>
        <taxon>Ecdysozoa</taxon>
        <taxon>Arthropoda</taxon>
        <taxon>Chelicerata</taxon>
        <taxon>Arachnida</taxon>
        <taxon>Acari</taxon>
        <taxon>Parasitiformes</taxon>
        <taxon>Ixodida</taxon>
        <taxon>Ixodoidea</taxon>
        <taxon>Ixodidae</taxon>
        <taxon>Rhipicephalinae</taxon>
        <taxon>Rhipicephalus</taxon>
        <taxon>Rhipicephalus</taxon>
    </lineage>
</organism>
<evidence type="ECO:0000313" key="2">
    <source>
        <dbReference type="EMBL" id="KAH7961304.1"/>
    </source>
</evidence>
<reference evidence="2" key="1">
    <citation type="journal article" date="2020" name="Cell">
        <title>Large-Scale Comparative Analyses of Tick Genomes Elucidate Their Genetic Diversity and Vector Capacities.</title>
        <authorList>
            <consortium name="Tick Genome and Microbiome Consortium (TIGMIC)"/>
            <person name="Jia N."/>
            <person name="Wang J."/>
            <person name="Shi W."/>
            <person name="Du L."/>
            <person name="Sun Y."/>
            <person name="Zhan W."/>
            <person name="Jiang J.F."/>
            <person name="Wang Q."/>
            <person name="Zhang B."/>
            <person name="Ji P."/>
            <person name="Bell-Sakyi L."/>
            <person name="Cui X.M."/>
            <person name="Yuan T.T."/>
            <person name="Jiang B.G."/>
            <person name="Yang W.F."/>
            <person name="Lam T.T."/>
            <person name="Chang Q.C."/>
            <person name="Ding S.J."/>
            <person name="Wang X.J."/>
            <person name="Zhu J.G."/>
            <person name="Ruan X.D."/>
            <person name="Zhao L."/>
            <person name="Wei J.T."/>
            <person name="Ye R.Z."/>
            <person name="Que T.C."/>
            <person name="Du C.H."/>
            <person name="Zhou Y.H."/>
            <person name="Cheng J.X."/>
            <person name="Dai P.F."/>
            <person name="Guo W.B."/>
            <person name="Han X.H."/>
            <person name="Huang E.J."/>
            <person name="Li L.F."/>
            <person name="Wei W."/>
            <person name="Gao Y.C."/>
            <person name="Liu J.Z."/>
            <person name="Shao H.Z."/>
            <person name="Wang X."/>
            <person name="Wang C.C."/>
            <person name="Yang T.C."/>
            <person name="Huo Q.B."/>
            <person name="Li W."/>
            <person name="Chen H.Y."/>
            <person name="Chen S.E."/>
            <person name="Zhou L.G."/>
            <person name="Ni X.B."/>
            <person name="Tian J.H."/>
            <person name="Sheng Y."/>
            <person name="Liu T."/>
            <person name="Pan Y.S."/>
            <person name="Xia L.Y."/>
            <person name="Li J."/>
            <person name="Zhao F."/>
            <person name="Cao W.C."/>
        </authorList>
    </citation>
    <scope>NUCLEOTIDE SEQUENCE</scope>
    <source>
        <strain evidence="2">Rsan-2018</strain>
    </source>
</reference>
<reference evidence="2" key="2">
    <citation type="submission" date="2021-09" db="EMBL/GenBank/DDBJ databases">
        <authorList>
            <person name="Jia N."/>
            <person name="Wang J."/>
            <person name="Shi W."/>
            <person name="Du L."/>
            <person name="Sun Y."/>
            <person name="Zhan W."/>
            <person name="Jiang J."/>
            <person name="Wang Q."/>
            <person name="Zhang B."/>
            <person name="Ji P."/>
            <person name="Sakyi L.B."/>
            <person name="Cui X."/>
            <person name="Yuan T."/>
            <person name="Jiang B."/>
            <person name="Yang W."/>
            <person name="Lam T.T.-Y."/>
            <person name="Chang Q."/>
            <person name="Ding S."/>
            <person name="Wang X."/>
            <person name="Zhu J."/>
            <person name="Ruan X."/>
            <person name="Zhao L."/>
            <person name="Wei J."/>
            <person name="Que T."/>
            <person name="Du C."/>
            <person name="Cheng J."/>
            <person name="Dai P."/>
            <person name="Han X."/>
            <person name="Huang E."/>
            <person name="Gao Y."/>
            <person name="Liu J."/>
            <person name="Shao H."/>
            <person name="Ye R."/>
            <person name="Li L."/>
            <person name="Wei W."/>
            <person name="Wang X."/>
            <person name="Wang C."/>
            <person name="Huo Q."/>
            <person name="Li W."/>
            <person name="Guo W."/>
            <person name="Chen H."/>
            <person name="Chen S."/>
            <person name="Zhou L."/>
            <person name="Zhou L."/>
            <person name="Ni X."/>
            <person name="Tian J."/>
            <person name="Zhou Y."/>
            <person name="Sheng Y."/>
            <person name="Liu T."/>
            <person name="Pan Y."/>
            <person name="Xia L."/>
            <person name="Li J."/>
            <person name="Zhao F."/>
            <person name="Cao W."/>
        </authorList>
    </citation>
    <scope>NUCLEOTIDE SEQUENCE</scope>
    <source>
        <strain evidence="2">Rsan-2018</strain>
        <tissue evidence="2">Larvae</tissue>
    </source>
</reference>
<dbReference type="EMBL" id="JABSTV010001249">
    <property type="protein sequence ID" value="KAH7961304.1"/>
    <property type="molecule type" value="Genomic_DNA"/>
</dbReference>